<evidence type="ECO:0000313" key="2">
    <source>
        <dbReference type="Proteomes" id="UP000789860"/>
    </source>
</evidence>
<name>A0ACA9N3X9_9GLOM</name>
<gene>
    <name evidence="1" type="ORF">SCALOS_LOCUS7842</name>
</gene>
<sequence>MFELEITSTISSFSTTFSSSTSSSSSTTSSNFISQLSSQIFTLPTLASEIPAYLQESVPPPSYNEVIELNHILE</sequence>
<proteinExistence type="predicted"/>
<evidence type="ECO:0000313" key="1">
    <source>
        <dbReference type="EMBL" id="CAG8627237.1"/>
    </source>
</evidence>
<dbReference type="Proteomes" id="UP000789860">
    <property type="component" value="Unassembled WGS sequence"/>
</dbReference>
<accession>A0ACA9N3X9</accession>
<dbReference type="EMBL" id="CAJVPM010018916">
    <property type="protein sequence ID" value="CAG8627237.1"/>
    <property type="molecule type" value="Genomic_DNA"/>
</dbReference>
<organism evidence="1 2">
    <name type="scientific">Scutellospora calospora</name>
    <dbReference type="NCBI Taxonomy" id="85575"/>
    <lineage>
        <taxon>Eukaryota</taxon>
        <taxon>Fungi</taxon>
        <taxon>Fungi incertae sedis</taxon>
        <taxon>Mucoromycota</taxon>
        <taxon>Glomeromycotina</taxon>
        <taxon>Glomeromycetes</taxon>
        <taxon>Diversisporales</taxon>
        <taxon>Gigasporaceae</taxon>
        <taxon>Scutellospora</taxon>
    </lineage>
</organism>
<reference evidence="1" key="1">
    <citation type="submission" date="2021-06" db="EMBL/GenBank/DDBJ databases">
        <authorList>
            <person name="Kallberg Y."/>
            <person name="Tangrot J."/>
            <person name="Rosling A."/>
        </authorList>
    </citation>
    <scope>NUCLEOTIDE SEQUENCE</scope>
    <source>
        <strain evidence="1">AU212A</strain>
    </source>
</reference>
<comment type="caution">
    <text evidence="1">The sequence shown here is derived from an EMBL/GenBank/DDBJ whole genome shotgun (WGS) entry which is preliminary data.</text>
</comment>
<keyword evidence="2" id="KW-1185">Reference proteome</keyword>
<protein>
    <submittedName>
        <fullName evidence="1">295_t:CDS:1</fullName>
    </submittedName>
</protein>